<evidence type="ECO:0000256" key="1">
    <source>
        <dbReference type="ARBA" id="ARBA00004370"/>
    </source>
</evidence>
<organism evidence="8 9">
    <name type="scientific">Anabaena catenula FACHB-362</name>
    <dbReference type="NCBI Taxonomy" id="2692877"/>
    <lineage>
        <taxon>Bacteria</taxon>
        <taxon>Bacillati</taxon>
        <taxon>Cyanobacteriota</taxon>
        <taxon>Cyanophyceae</taxon>
        <taxon>Nostocales</taxon>
        <taxon>Nostocaceae</taxon>
        <taxon>Anabaena</taxon>
    </lineage>
</organism>
<dbReference type="Pfam" id="PF00672">
    <property type="entry name" value="HAMP"/>
    <property type="match status" value="1"/>
</dbReference>
<keyword evidence="4" id="KW-0418">Kinase</keyword>
<dbReference type="Pfam" id="PF13581">
    <property type="entry name" value="HATPase_c_2"/>
    <property type="match status" value="1"/>
</dbReference>
<dbReference type="Gene3D" id="3.30.565.10">
    <property type="entry name" value="Histidine kinase-like ATPase, C-terminal domain"/>
    <property type="match status" value="1"/>
</dbReference>
<keyword evidence="6" id="KW-0812">Transmembrane</keyword>
<keyword evidence="2" id="KW-0597">Phosphoprotein</keyword>
<comment type="subcellular location">
    <subcellularLocation>
        <location evidence="1">Membrane</location>
    </subcellularLocation>
</comment>
<keyword evidence="9" id="KW-1185">Reference proteome</keyword>
<dbReference type="EMBL" id="JACJTQ010000029">
    <property type="protein sequence ID" value="MBD2693623.1"/>
    <property type="molecule type" value="Genomic_DNA"/>
</dbReference>
<dbReference type="PANTHER" id="PTHR43156:SF2">
    <property type="entry name" value="STAGE II SPORULATION PROTEIN E"/>
    <property type="match status" value="1"/>
</dbReference>
<dbReference type="SUPFAM" id="SSF81606">
    <property type="entry name" value="PP2C-like"/>
    <property type="match status" value="1"/>
</dbReference>
<dbReference type="InterPro" id="IPR001932">
    <property type="entry name" value="PPM-type_phosphatase-like_dom"/>
</dbReference>
<dbReference type="CDD" id="cd18773">
    <property type="entry name" value="PDC1_HK_sensor"/>
    <property type="match status" value="1"/>
</dbReference>
<keyword evidence="6" id="KW-1133">Transmembrane helix</keyword>
<dbReference type="InterPro" id="IPR036457">
    <property type="entry name" value="PPM-type-like_dom_sf"/>
</dbReference>
<keyword evidence="5" id="KW-0378">Hydrolase</keyword>
<feature type="domain" description="HAMP" evidence="7">
    <location>
        <begin position="326"/>
        <end position="379"/>
    </location>
</feature>
<dbReference type="SUPFAM" id="SSF55874">
    <property type="entry name" value="ATPase domain of HSP90 chaperone/DNA topoisomerase II/histidine kinase"/>
    <property type="match status" value="1"/>
</dbReference>
<dbReference type="InterPro" id="IPR052016">
    <property type="entry name" value="Bact_Sigma-Reg"/>
</dbReference>
<evidence type="ECO:0000256" key="5">
    <source>
        <dbReference type="ARBA" id="ARBA00022801"/>
    </source>
</evidence>
<dbReference type="Pfam" id="PF07228">
    <property type="entry name" value="SpoIIE"/>
    <property type="match status" value="1"/>
</dbReference>
<dbReference type="InterPro" id="IPR003594">
    <property type="entry name" value="HATPase_dom"/>
</dbReference>
<sequence>MKKPSIFRFKSITHRLIFSCVVAAIAIYGVSYWQARKLSQKIVGAWMIDLAQSRIDTAANEIERKLQAIERIVLLSIQTLQRAEQNANSVQTNEFFPLLKTLVKQQPQVQAMALIDASNISVTGWYYDRQAKYTSLNPEASKIWLTRCQIKGNTPSPFWTQPHPLHPSGNALGITYCVPLAANRNSATRRLLAIEMNLDWVAPALAEKLAQSDEVHYLELGDPFVLSPANTQWIVKPANPQLDNSWLSQINNPRNDRQQSRGLINTRTNSQGMMITTAVTSTDWIVGITFPAAKLEQFQQQYLWLIIASMSKDMLLMCVVIAFISQLTTRPLRELNTSTQEMAMGNLDTKLPAVTSDDEVGRLTQSFRQMRDSLQLYISNLQETTAAKQKLESELSIAAQIQRTMVPRTTVDSSPNSPYQISALLKPARIVGGDLYDFFLLGSDRLCIIIGDVADKGFPAALLMARTVTLIRTLTKPFNTPSEILHTVNQELCAENEECLFVTVFCGVIDLRSGKFTYASGGHDAPLLIHNRQVQYLDLETSSPLGLYEDSVFAESECILAPNDLILLYTDGITEAMNCEGEIFSEARLIEIITSYPPTNPARAVRTVVHFCQQFVGDAPQSDDITLLAVQYLPSSPFSQATNVMEWNLTLNSELTELEEVKQSLGKILQAASLTVQLIEDAQLIVEEVLVNIIQYGYENRSNGYIDLRIEINNQQLTMTFKDSGKPFNPLTEIASPDMMMDDEDRSLGGFGFFLVQELAEQVDYVYLNGKNILTVRQAIAQLA</sequence>
<protein>
    <submittedName>
        <fullName evidence="8">SpoIIE family protein phosphatase</fullName>
    </submittedName>
</protein>
<keyword evidence="6" id="KW-0472">Membrane</keyword>
<proteinExistence type="predicted"/>
<dbReference type="PANTHER" id="PTHR43156">
    <property type="entry name" value="STAGE II SPORULATION PROTEIN E-RELATED"/>
    <property type="match status" value="1"/>
</dbReference>
<dbReference type="Gene3D" id="6.10.340.10">
    <property type="match status" value="1"/>
</dbReference>
<evidence type="ECO:0000259" key="7">
    <source>
        <dbReference type="PROSITE" id="PS50885"/>
    </source>
</evidence>
<dbReference type="CDD" id="cd16936">
    <property type="entry name" value="HATPase_RsbW-like"/>
    <property type="match status" value="1"/>
</dbReference>
<name>A0ABR8J5J8_9NOST</name>
<evidence type="ECO:0000256" key="4">
    <source>
        <dbReference type="ARBA" id="ARBA00022777"/>
    </source>
</evidence>
<evidence type="ECO:0000256" key="3">
    <source>
        <dbReference type="ARBA" id="ARBA00022679"/>
    </source>
</evidence>
<comment type="caution">
    <text evidence="8">The sequence shown here is derived from an EMBL/GenBank/DDBJ whole genome shotgun (WGS) entry which is preliminary data.</text>
</comment>
<dbReference type="SMART" id="SM00331">
    <property type="entry name" value="PP2C_SIG"/>
    <property type="match status" value="1"/>
</dbReference>
<dbReference type="CDD" id="cd06225">
    <property type="entry name" value="HAMP"/>
    <property type="match status" value="1"/>
</dbReference>
<evidence type="ECO:0000313" key="9">
    <source>
        <dbReference type="Proteomes" id="UP000660381"/>
    </source>
</evidence>
<gene>
    <name evidence="8" type="ORF">H6G68_17970</name>
</gene>
<dbReference type="InterPro" id="IPR003660">
    <property type="entry name" value="HAMP_dom"/>
</dbReference>
<dbReference type="SMART" id="SM00304">
    <property type="entry name" value="HAMP"/>
    <property type="match status" value="1"/>
</dbReference>
<evidence type="ECO:0000256" key="6">
    <source>
        <dbReference type="SAM" id="Phobius"/>
    </source>
</evidence>
<dbReference type="Proteomes" id="UP000660381">
    <property type="component" value="Unassembled WGS sequence"/>
</dbReference>
<reference evidence="8 9" key="1">
    <citation type="journal article" date="2020" name="ISME J.">
        <title>Comparative genomics reveals insights into cyanobacterial evolution and habitat adaptation.</title>
        <authorList>
            <person name="Chen M.Y."/>
            <person name="Teng W.K."/>
            <person name="Zhao L."/>
            <person name="Hu C.X."/>
            <person name="Zhou Y.K."/>
            <person name="Han B.P."/>
            <person name="Song L.R."/>
            <person name="Shu W.S."/>
        </authorList>
    </citation>
    <scope>NUCLEOTIDE SEQUENCE [LARGE SCALE GENOMIC DNA]</scope>
    <source>
        <strain evidence="8 9">FACHB-362</strain>
    </source>
</reference>
<evidence type="ECO:0000313" key="8">
    <source>
        <dbReference type="EMBL" id="MBD2693623.1"/>
    </source>
</evidence>
<dbReference type="InterPro" id="IPR036890">
    <property type="entry name" value="HATPase_C_sf"/>
</dbReference>
<dbReference type="SUPFAM" id="SSF158472">
    <property type="entry name" value="HAMP domain-like"/>
    <property type="match status" value="1"/>
</dbReference>
<dbReference type="PROSITE" id="PS50885">
    <property type="entry name" value="HAMP"/>
    <property type="match status" value="1"/>
</dbReference>
<evidence type="ECO:0000256" key="2">
    <source>
        <dbReference type="ARBA" id="ARBA00022553"/>
    </source>
</evidence>
<feature type="transmembrane region" description="Helical" evidence="6">
    <location>
        <begin position="12"/>
        <end position="33"/>
    </location>
</feature>
<dbReference type="Gene3D" id="3.60.40.10">
    <property type="entry name" value="PPM-type phosphatase domain"/>
    <property type="match status" value="1"/>
</dbReference>
<dbReference type="RefSeq" id="WP_190907874.1">
    <property type="nucleotide sequence ID" value="NZ_JACJTQ010000029.1"/>
</dbReference>
<keyword evidence="3" id="KW-0808">Transferase</keyword>
<accession>A0ABR8J5J8</accession>